<dbReference type="EMBL" id="FQZY01000012">
    <property type="protein sequence ID" value="SHJ58721.1"/>
    <property type="molecule type" value="Genomic_DNA"/>
</dbReference>
<comment type="function">
    <text evidence="1">Catalyzes the synthesis of alpha-ribazole-5'-phosphate from nicotinate mononucleotide (NAMN) and 5,6-dimethylbenzimidazole (DMB).</text>
</comment>
<protein>
    <recommendedName>
        <fullName evidence="5 10">Nicotinate-nucleotide--dimethylbenzimidazole phosphoribosyltransferase</fullName>
        <ecNumber evidence="4 10">2.4.2.21</ecNumber>
    </recommendedName>
</protein>
<gene>
    <name evidence="11" type="ORF">SAMN02745243_00913</name>
</gene>
<dbReference type="NCBIfam" id="TIGR03160">
    <property type="entry name" value="cobT_DBIPRT"/>
    <property type="match status" value="1"/>
</dbReference>
<comment type="catalytic activity">
    <reaction evidence="9">
        <text>5,6-dimethylbenzimidazole + nicotinate beta-D-ribonucleotide = alpha-ribazole 5'-phosphate + nicotinate + H(+)</text>
        <dbReference type="Rhea" id="RHEA:11196"/>
        <dbReference type="ChEBI" id="CHEBI:15378"/>
        <dbReference type="ChEBI" id="CHEBI:15890"/>
        <dbReference type="ChEBI" id="CHEBI:32544"/>
        <dbReference type="ChEBI" id="CHEBI:57502"/>
        <dbReference type="ChEBI" id="CHEBI:57918"/>
        <dbReference type="EC" id="2.4.2.21"/>
    </reaction>
</comment>
<accession>A0A1M6KIJ0</accession>
<comment type="similarity">
    <text evidence="3">Belongs to the CobT family.</text>
</comment>
<evidence type="ECO:0000313" key="11">
    <source>
        <dbReference type="EMBL" id="SHJ58721.1"/>
    </source>
</evidence>
<dbReference type="InterPro" id="IPR023195">
    <property type="entry name" value="Nict_dMeBzImd_PRibTrfase_N"/>
</dbReference>
<dbReference type="STRING" id="1121950.SAMN02745243_00913"/>
<evidence type="ECO:0000256" key="10">
    <source>
        <dbReference type="NCBIfam" id="TIGR03160"/>
    </source>
</evidence>
<dbReference type="GO" id="GO:0009236">
    <property type="term" value="P:cobalamin biosynthetic process"/>
    <property type="evidence" value="ECO:0007669"/>
    <property type="project" value="UniProtKB-UniRule"/>
</dbReference>
<reference evidence="11 12" key="1">
    <citation type="submission" date="2016-11" db="EMBL/GenBank/DDBJ databases">
        <authorList>
            <person name="Jaros S."/>
            <person name="Januszkiewicz K."/>
            <person name="Wedrychowicz H."/>
        </authorList>
    </citation>
    <scope>NUCLEOTIDE SEQUENCE [LARGE SCALE GENOMIC DNA]</scope>
    <source>
        <strain evidence="11 12">DSM 15480</strain>
    </source>
</reference>
<dbReference type="FunFam" id="3.40.50.10210:FF:000001">
    <property type="entry name" value="Nicotinate-nucleotide--dimethylbenzimidazole phosphoribosyltransferase"/>
    <property type="match status" value="1"/>
</dbReference>
<keyword evidence="8 11" id="KW-0808">Transferase</keyword>
<dbReference type="InterPro" id="IPR017846">
    <property type="entry name" value="Nict_dMeBzImd_PRibTrfase_bact"/>
</dbReference>
<dbReference type="InterPro" id="IPR036087">
    <property type="entry name" value="Nict_dMeBzImd_PRibTrfase_sf"/>
</dbReference>
<dbReference type="Gene3D" id="3.40.50.10210">
    <property type="match status" value="1"/>
</dbReference>
<evidence type="ECO:0000256" key="2">
    <source>
        <dbReference type="ARBA" id="ARBA00005049"/>
    </source>
</evidence>
<evidence type="ECO:0000313" key="12">
    <source>
        <dbReference type="Proteomes" id="UP000184301"/>
    </source>
</evidence>
<evidence type="ECO:0000256" key="7">
    <source>
        <dbReference type="ARBA" id="ARBA00022676"/>
    </source>
</evidence>
<dbReference type="GO" id="GO:0008939">
    <property type="term" value="F:nicotinate-nucleotide-dimethylbenzimidazole phosphoribosyltransferase activity"/>
    <property type="evidence" value="ECO:0007669"/>
    <property type="project" value="UniProtKB-UniRule"/>
</dbReference>
<evidence type="ECO:0000256" key="4">
    <source>
        <dbReference type="ARBA" id="ARBA00011991"/>
    </source>
</evidence>
<organism evidence="11 12">
    <name type="scientific">Hespellia stercorisuis DSM 15480</name>
    <dbReference type="NCBI Taxonomy" id="1121950"/>
    <lineage>
        <taxon>Bacteria</taxon>
        <taxon>Bacillati</taxon>
        <taxon>Bacillota</taxon>
        <taxon>Clostridia</taxon>
        <taxon>Lachnospirales</taxon>
        <taxon>Lachnospiraceae</taxon>
        <taxon>Hespellia</taxon>
    </lineage>
</organism>
<keyword evidence="7 11" id="KW-0328">Glycosyltransferase</keyword>
<dbReference type="UniPathway" id="UPA00061">
    <property type="reaction ID" value="UER00516"/>
</dbReference>
<dbReference type="AlphaFoldDB" id="A0A1M6KIJ0"/>
<evidence type="ECO:0000256" key="8">
    <source>
        <dbReference type="ARBA" id="ARBA00022679"/>
    </source>
</evidence>
<proteinExistence type="inferred from homology"/>
<keyword evidence="12" id="KW-1185">Reference proteome</keyword>
<evidence type="ECO:0000256" key="5">
    <source>
        <dbReference type="ARBA" id="ARBA00015486"/>
    </source>
</evidence>
<dbReference type="CDD" id="cd02439">
    <property type="entry name" value="DMB-PRT_CobT"/>
    <property type="match status" value="1"/>
</dbReference>
<dbReference type="NCBIfam" id="NF000996">
    <property type="entry name" value="PRK00105.1"/>
    <property type="match status" value="1"/>
</dbReference>
<name>A0A1M6KIJ0_9FIRM</name>
<keyword evidence="6" id="KW-0169">Cobalamin biosynthesis</keyword>
<dbReference type="PANTHER" id="PTHR43463:SF1">
    <property type="entry name" value="NICOTINATE-NUCLEOTIDE--DIMETHYLBENZIMIDAZOLE PHOSPHORIBOSYLTRANSFERASE"/>
    <property type="match status" value="1"/>
</dbReference>
<dbReference type="Proteomes" id="UP000184301">
    <property type="component" value="Unassembled WGS sequence"/>
</dbReference>
<sequence length="351" mass="37302">MQAEDINQAVYKQIEKNWDNIAKPLDGLGRFEKLIARIGAIHGTTEIDIEKKAVIVMCADNGIVEEGVSQSGQETTTLIVRCLGKGQTSVGKMAAFVGADVIPVDVGVSSDEAFPGVQNRKITHGTGNFAKSPSMTEEQTLEAIQIGIEMVAQCKKEGYRLLATGEVGIGNTTTSAAMAAALTGCKVSEAAGRGAGLDDRGLERKRQVIQDALHHYELKKEEPLRILCTVGGLDIAGLTGVFLGGMLCHIPIVADGVISLVAALTAERLVPGTKAYMIASHRSKEPAAEILTKELGLSPVIDAGLALGEGTGAVMMLSLLDIARTLYQSETTFQTMELAPYERFSETEESR</sequence>
<comment type="pathway">
    <text evidence="2">Nucleoside biosynthesis; alpha-ribazole biosynthesis; alpha-ribazole from 5,6-dimethylbenzimidazole: step 1/2.</text>
</comment>
<dbReference type="EC" id="2.4.2.21" evidence="4 10"/>
<evidence type="ECO:0000256" key="1">
    <source>
        <dbReference type="ARBA" id="ARBA00002197"/>
    </source>
</evidence>
<evidence type="ECO:0000256" key="3">
    <source>
        <dbReference type="ARBA" id="ARBA00007110"/>
    </source>
</evidence>
<dbReference type="PANTHER" id="PTHR43463">
    <property type="entry name" value="NICOTINATE-NUCLEOTIDE--DIMETHYLBENZIMIDAZOLE PHOSPHORIBOSYLTRANSFERASE"/>
    <property type="match status" value="1"/>
</dbReference>
<dbReference type="SUPFAM" id="SSF52733">
    <property type="entry name" value="Nicotinate mononucleotide:5,6-dimethylbenzimidazole phosphoribosyltransferase (CobT)"/>
    <property type="match status" value="1"/>
</dbReference>
<evidence type="ECO:0000256" key="6">
    <source>
        <dbReference type="ARBA" id="ARBA00022573"/>
    </source>
</evidence>
<dbReference type="Gene3D" id="1.10.1610.10">
    <property type="match status" value="1"/>
</dbReference>
<dbReference type="Pfam" id="PF02277">
    <property type="entry name" value="DBI_PRT"/>
    <property type="match status" value="1"/>
</dbReference>
<evidence type="ECO:0000256" key="9">
    <source>
        <dbReference type="ARBA" id="ARBA00047340"/>
    </source>
</evidence>
<dbReference type="InterPro" id="IPR003200">
    <property type="entry name" value="Nict_dMeBzImd_PRibTrfase"/>
</dbReference>